<accession>A8PPG8</accession>
<dbReference type="InterPro" id="IPR002177">
    <property type="entry name" value="DPS_DNA-bd"/>
</dbReference>
<comment type="caution">
    <text evidence="4">The sequence shown here is derived from an EMBL/GenBank/DDBJ whole genome shotgun (WGS) entry which is preliminary data.</text>
</comment>
<dbReference type="AlphaFoldDB" id="A8PPG8"/>
<comment type="similarity">
    <text evidence="1 2">Belongs to the Dps family.</text>
</comment>
<keyword evidence="5" id="KW-1185">Reference proteome</keyword>
<dbReference type="PROSITE" id="PS00818">
    <property type="entry name" value="DPS_1"/>
    <property type="match status" value="1"/>
</dbReference>
<sequence length="159" mass="18425">MKETLNVGLTEAKRKKVAEGLINLLANNYVLYLKTHNFHWNVVGSMFQPLHSLFEEQYIDLWNAGDTIAERVRALGFRVPASYADFEKLSKIKEVVGTRPIKAKDMISQLVHDQEVMIRLARELLPEVEEVDDQVSVDLLSERMQVHEKNAWMLRSFLE</sequence>
<evidence type="ECO:0000259" key="3">
    <source>
        <dbReference type="Pfam" id="PF00210"/>
    </source>
</evidence>
<dbReference type="GO" id="GO:0008199">
    <property type="term" value="F:ferric iron binding"/>
    <property type="evidence" value="ECO:0007669"/>
    <property type="project" value="InterPro"/>
</dbReference>
<reference evidence="4" key="1">
    <citation type="submission" date="2006-04" db="EMBL/GenBank/DDBJ databases">
        <authorList>
            <person name="Seshadri R."/>
            <person name="Federici B.A."/>
        </authorList>
    </citation>
    <scope>NUCLEOTIDE SEQUENCE [LARGE SCALE GENOMIC DNA]</scope>
</reference>
<evidence type="ECO:0000313" key="5">
    <source>
        <dbReference type="Proteomes" id="UP000054075"/>
    </source>
</evidence>
<dbReference type="STRING" id="59196.RICGR_1296"/>
<dbReference type="Proteomes" id="UP000054075">
    <property type="component" value="Unassembled WGS sequence"/>
</dbReference>
<evidence type="ECO:0000256" key="1">
    <source>
        <dbReference type="ARBA" id="ARBA00009497"/>
    </source>
</evidence>
<organism evidence="4 5">
    <name type="scientific">Rickettsiella grylli</name>
    <dbReference type="NCBI Taxonomy" id="59196"/>
    <lineage>
        <taxon>Bacteria</taxon>
        <taxon>Pseudomonadati</taxon>
        <taxon>Pseudomonadota</taxon>
        <taxon>Gammaproteobacteria</taxon>
        <taxon>Legionellales</taxon>
        <taxon>Coxiellaceae</taxon>
        <taxon>Rickettsiella</taxon>
    </lineage>
</organism>
<evidence type="ECO:0000313" key="4">
    <source>
        <dbReference type="EMBL" id="EDP46337.1"/>
    </source>
</evidence>
<dbReference type="InterPro" id="IPR012347">
    <property type="entry name" value="Ferritin-like"/>
</dbReference>
<feature type="domain" description="Ferritin/DPS" evidence="3">
    <location>
        <begin position="21"/>
        <end position="159"/>
    </location>
</feature>
<dbReference type="eggNOG" id="COG0783">
    <property type="taxonomic scope" value="Bacteria"/>
</dbReference>
<dbReference type="SUPFAM" id="SSF47240">
    <property type="entry name" value="Ferritin-like"/>
    <property type="match status" value="1"/>
</dbReference>
<dbReference type="OrthoDB" id="9797687at2"/>
<reference evidence="4" key="2">
    <citation type="submission" date="2007-10" db="EMBL/GenBank/DDBJ databases">
        <authorList>
            <person name="Myers G.S."/>
        </authorList>
    </citation>
    <scope>NUCLEOTIDE SEQUENCE [LARGE SCALE GENOMIC DNA]</scope>
</reference>
<dbReference type="Gene3D" id="1.20.1260.10">
    <property type="match status" value="1"/>
</dbReference>
<dbReference type="PANTHER" id="PTHR42932:SF3">
    <property type="entry name" value="DNA PROTECTION DURING STARVATION PROTEIN"/>
    <property type="match status" value="1"/>
</dbReference>
<dbReference type="InterPro" id="IPR009078">
    <property type="entry name" value="Ferritin-like_SF"/>
</dbReference>
<dbReference type="InterPro" id="IPR008331">
    <property type="entry name" value="Ferritin_DPS_dom"/>
</dbReference>
<dbReference type="PRINTS" id="PR01346">
    <property type="entry name" value="HELNAPAPROT"/>
</dbReference>
<dbReference type="Pfam" id="PF00210">
    <property type="entry name" value="Ferritin"/>
    <property type="match status" value="1"/>
</dbReference>
<dbReference type="EMBL" id="AAQJ02000001">
    <property type="protein sequence ID" value="EDP46337.1"/>
    <property type="molecule type" value="Genomic_DNA"/>
</dbReference>
<dbReference type="GO" id="GO:0016722">
    <property type="term" value="F:oxidoreductase activity, acting on metal ions"/>
    <property type="evidence" value="ECO:0007669"/>
    <property type="project" value="InterPro"/>
</dbReference>
<proteinExistence type="inferred from homology"/>
<name>A8PPG8_9COXI</name>
<protein>
    <submittedName>
        <fullName evidence="4">DNA protection during starvation protein</fullName>
        <ecNumber evidence="4">1.16.-.-</ecNumber>
    </submittedName>
</protein>
<dbReference type="RefSeq" id="WP_006035320.1">
    <property type="nucleotide sequence ID" value="NZ_AAQJ02000001.1"/>
</dbReference>
<dbReference type="CDD" id="cd01043">
    <property type="entry name" value="DPS"/>
    <property type="match status" value="1"/>
</dbReference>
<evidence type="ECO:0000256" key="2">
    <source>
        <dbReference type="RuleBase" id="RU003875"/>
    </source>
</evidence>
<dbReference type="InterPro" id="IPR023188">
    <property type="entry name" value="DPS_DNA-bd_CS"/>
</dbReference>
<dbReference type="PANTHER" id="PTHR42932">
    <property type="entry name" value="GENERAL STRESS PROTEIN 20U"/>
    <property type="match status" value="1"/>
</dbReference>
<dbReference type="PIRSF" id="PIRSF005900">
    <property type="entry name" value="Dps"/>
    <property type="match status" value="1"/>
</dbReference>
<dbReference type="EC" id="1.16.-.-" evidence="4"/>
<keyword evidence="4" id="KW-0560">Oxidoreductase</keyword>
<gene>
    <name evidence="4" type="ORF">RICGR_1296</name>
</gene>